<gene>
    <name evidence="5" type="ORF">AVDCRST_MAG26-255</name>
</gene>
<dbReference type="PANTHER" id="PTHR30302:SF1">
    <property type="entry name" value="HYDROGENASE 2 MATURATION PROTEASE"/>
    <property type="match status" value="1"/>
</dbReference>
<evidence type="ECO:0000256" key="2">
    <source>
        <dbReference type="ARBA" id="ARBA00022670"/>
    </source>
</evidence>
<evidence type="ECO:0000313" key="5">
    <source>
        <dbReference type="EMBL" id="CAA9214437.1"/>
    </source>
</evidence>
<dbReference type="PANTHER" id="PTHR30302">
    <property type="entry name" value="HYDROGENASE 1 MATURATION PROTEASE"/>
    <property type="match status" value="1"/>
</dbReference>
<keyword evidence="3" id="KW-0064">Aspartyl protease</keyword>
<dbReference type="GO" id="GO:0008047">
    <property type="term" value="F:enzyme activator activity"/>
    <property type="evidence" value="ECO:0007669"/>
    <property type="project" value="InterPro"/>
</dbReference>
<accession>A0A6J4H6Y9</accession>
<comment type="similarity">
    <text evidence="1">Belongs to the peptidase A31 family.</text>
</comment>
<reference evidence="5" key="1">
    <citation type="submission" date="2020-02" db="EMBL/GenBank/DDBJ databases">
        <authorList>
            <person name="Meier V. D."/>
        </authorList>
    </citation>
    <scope>NUCLEOTIDE SEQUENCE</scope>
    <source>
        <strain evidence="5">AVDCRST_MAG26</strain>
    </source>
</reference>
<evidence type="ECO:0000256" key="1">
    <source>
        <dbReference type="ARBA" id="ARBA00006814"/>
    </source>
</evidence>
<dbReference type="EMBL" id="CADCTK010000059">
    <property type="protein sequence ID" value="CAA9214437.1"/>
    <property type="molecule type" value="Genomic_DNA"/>
</dbReference>
<dbReference type="InterPro" id="IPR023430">
    <property type="entry name" value="Pept_HybD-like_dom_sf"/>
</dbReference>
<dbReference type="InterPro" id="IPR000671">
    <property type="entry name" value="Peptidase_A31"/>
</dbReference>
<dbReference type="NCBIfam" id="TIGR00072">
    <property type="entry name" value="hydrog_prot"/>
    <property type="match status" value="1"/>
</dbReference>
<evidence type="ECO:0000256" key="3">
    <source>
        <dbReference type="ARBA" id="ARBA00022750"/>
    </source>
</evidence>
<protein>
    <recommendedName>
        <fullName evidence="6">Hydrogenase maturation protease</fullName>
    </recommendedName>
</protein>
<evidence type="ECO:0000256" key="4">
    <source>
        <dbReference type="ARBA" id="ARBA00022801"/>
    </source>
</evidence>
<dbReference type="AlphaFoldDB" id="A0A6J4H6Y9"/>
<evidence type="ECO:0008006" key="6">
    <source>
        <dbReference type="Google" id="ProtNLM"/>
    </source>
</evidence>
<dbReference type="Gene3D" id="3.40.50.1450">
    <property type="entry name" value="HybD-like"/>
    <property type="match status" value="1"/>
</dbReference>
<name>A0A6J4H6Y9_9CHLR</name>
<proteinExistence type="inferred from homology"/>
<sequence length="166" mass="18525">MAVLIAGVGYQNMRDQSVGPDVVPALCELDWPEETEILHLHFGPIHVVQWLEERPGHFDRMVFVAAVARGRKPGGVYCYRWEGRLPPAEEIQQRIGEAVMGVIDLDNLLIVAQHFRVLPADVIVVEVEPEDTGWGIGFTPGVEAALREVIETVRRVAIEGYHEQPA</sequence>
<keyword evidence="2" id="KW-0645">Protease</keyword>
<dbReference type="SUPFAM" id="SSF53163">
    <property type="entry name" value="HybD-like"/>
    <property type="match status" value="1"/>
</dbReference>
<organism evidence="5">
    <name type="scientific">uncultured Chloroflexia bacterium</name>
    <dbReference type="NCBI Taxonomy" id="1672391"/>
    <lineage>
        <taxon>Bacteria</taxon>
        <taxon>Bacillati</taxon>
        <taxon>Chloroflexota</taxon>
        <taxon>Chloroflexia</taxon>
        <taxon>environmental samples</taxon>
    </lineage>
</organism>
<dbReference type="GO" id="GO:0016485">
    <property type="term" value="P:protein processing"/>
    <property type="evidence" value="ECO:0007669"/>
    <property type="project" value="TreeGrafter"/>
</dbReference>
<keyword evidence="4" id="KW-0378">Hydrolase</keyword>
<dbReference type="GO" id="GO:0004190">
    <property type="term" value="F:aspartic-type endopeptidase activity"/>
    <property type="evidence" value="ECO:0007669"/>
    <property type="project" value="UniProtKB-KW"/>
</dbReference>